<keyword evidence="5" id="KW-0548">Nucleotidyltransferase</keyword>
<proteinExistence type="predicted"/>
<dbReference type="Pfam" id="PF00602">
    <property type="entry name" value="Flu_PB1"/>
    <property type="match status" value="1"/>
</dbReference>
<evidence type="ECO:0000256" key="6">
    <source>
        <dbReference type="ARBA" id="ARBA00022741"/>
    </source>
</evidence>
<name>A0AAT9JA47_9ORTO</name>
<evidence type="ECO:0000256" key="3">
    <source>
        <dbReference type="ARBA" id="ARBA00022484"/>
    </source>
</evidence>
<evidence type="ECO:0000256" key="7">
    <source>
        <dbReference type="ARBA" id="ARBA00022953"/>
    </source>
</evidence>
<keyword evidence="3 8" id="KW-0696">RNA-directed RNA polymerase</keyword>
<dbReference type="GO" id="GO:0039694">
    <property type="term" value="P:viral RNA genome replication"/>
    <property type="evidence" value="ECO:0007669"/>
    <property type="project" value="InterPro"/>
</dbReference>
<dbReference type="PROSITE" id="PS50525">
    <property type="entry name" value="RDRP_SSRNA_NEG_SEG"/>
    <property type="match status" value="1"/>
</dbReference>
<protein>
    <recommendedName>
        <fullName evidence="2 8">RNA-directed RNA polymerase catalytic subunit</fullName>
        <ecNumber evidence="1 8">2.7.7.48</ecNumber>
    </recommendedName>
</protein>
<evidence type="ECO:0000256" key="5">
    <source>
        <dbReference type="ARBA" id="ARBA00022695"/>
    </source>
</evidence>
<dbReference type="EC" id="2.7.7.48" evidence="1 8"/>
<organism evidence="10">
    <name type="scientific">Cryptocercus meridianus orthomyxovirus 2</name>
    <dbReference type="NCBI Taxonomy" id="3133493"/>
    <lineage>
        <taxon>Viruses</taxon>
        <taxon>Riboviria</taxon>
        <taxon>Orthornavirae</taxon>
        <taxon>Negarnaviricota</taxon>
        <taxon>Polyploviricotina</taxon>
        <taxon>Insthoviricetes</taxon>
        <taxon>Articulavirales</taxon>
        <taxon>Orthomyxoviridae</taxon>
    </lineage>
</organism>
<keyword evidence="4" id="KW-0808">Transferase</keyword>
<evidence type="ECO:0000256" key="1">
    <source>
        <dbReference type="ARBA" id="ARBA00012494"/>
    </source>
</evidence>
<evidence type="ECO:0000256" key="8">
    <source>
        <dbReference type="RuleBase" id="RU004330"/>
    </source>
</evidence>
<dbReference type="GO" id="GO:0003968">
    <property type="term" value="F:RNA-directed RNA polymerase activity"/>
    <property type="evidence" value="ECO:0007669"/>
    <property type="project" value="UniProtKB-KW"/>
</dbReference>
<comment type="catalytic activity">
    <reaction evidence="8">
        <text>RNA(n) + a ribonucleoside 5'-triphosphate = RNA(n+1) + diphosphate</text>
        <dbReference type="Rhea" id="RHEA:21248"/>
        <dbReference type="Rhea" id="RHEA-COMP:14527"/>
        <dbReference type="Rhea" id="RHEA-COMP:17342"/>
        <dbReference type="ChEBI" id="CHEBI:33019"/>
        <dbReference type="ChEBI" id="CHEBI:61557"/>
        <dbReference type="ChEBI" id="CHEBI:140395"/>
        <dbReference type="EC" id="2.7.7.48"/>
    </reaction>
</comment>
<evidence type="ECO:0000313" key="10">
    <source>
        <dbReference type="EMBL" id="DBA56675.1"/>
    </source>
</evidence>
<dbReference type="EMBL" id="BK067146">
    <property type="protein sequence ID" value="DBA56675.1"/>
    <property type="molecule type" value="Viral_cRNA"/>
</dbReference>
<dbReference type="GO" id="GO:0000166">
    <property type="term" value="F:nucleotide binding"/>
    <property type="evidence" value="ECO:0007669"/>
    <property type="project" value="UniProtKB-KW"/>
</dbReference>
<dbReference type="InterPro" id="IPR007099">
    <property type="entry name" value="RNA-dir_pol_NSvirus"/>
</dbReference>
<evidence type="ECO:0000256" key="4">
    <source>
        <dbReference type="ARBA" id="ARBA00022679"/>
    </source>
</evidence>
<evidence type="ECO:0000256" key="2">
    <source>
        <dbReference type="ARBA" id="ARBA00020035"/>
    </source>
</evidence>
<feature type="domain" description="RdRp catalytic" evidence="9">
    <location>
        <begin position="316"/>
        <end position="518"/>
    </location>
</feature>
<dbReference type="InterPro" id="IPR001407">
    <property type="entry name" value="RNA_pol_PB1_influenza"/>
</dbReference>
<accession>A0AAT9JA47</accession>
<evidence type="ECO:0000259" key="9">
    <source>
        <dbReference type="PROSITE" id="PS50525"/>
    </source>
</evidence>
<sequence length="787" mass="89213">MNEKQDPFEEIPNSFLSAIFKPEVNRGGTIYPDKKILNSLSSISALYLYANPPPMAYGTPAPKIAETVLRSYDFNLKKKRKDISIDGFLIDNPVWENEGNFPFGEVHSNWHPGKMHLMAKNFLKENIIPIIDIAKSTIERVMTQNSDVLTKGRQTWDPITGRSVPSAQAYSEYSELLIENGLPNHHTLLGLIKLTFELMGKKEIKGKEVRFRYVKRTKTYMGQRVTTQKKQQYIIRKTYVGEEANKYVLNIIRSFCGYNKSGERAHLKRRAIASPSIPMRAFLYVVEEFHLQLGKKIRGSTISIGGDEKKMKIVETMNASSVNPETMFSLQATQDATKWNECLSASGFGMMSMTFFNNEVRKEIGESEMTKSEEIFGKICMASHFLLSLKRIYLGNGLQGKFENLQGEIDFKEKNLNSFNKKTNEWFSQAINYLDDENYLRASSGMLMGMHNAASTTLGLLSVGFGKDPDVGIYTLRSSDDSMTLYSTPNKEKMNNLIDLEDLNLQMCGINLSKKKTFLFEFSYGEYTSWYQDGKLVSQYGPETTTLRPGGNNPPDDFNNLARTTATSLLRMETNEIGAEAKLRIGVQNIRSLYLIKKRKGNDRGIRDECILLADGGPNPWNSGNCHLEETCLKERFVESDNDTDYFLKIRNPENPFATEPKEEVTWSKDAGTLTIDYAETPRTIFHYTKRTNRSINNAKGKTHAEVEKNNAEAVKLFTMADISTLIKNPTGSCKMSEHMISSIRTISSSFQLDENEKVLINEALEILKNGKIDSLSDNESVDFDFD</sequence>
<keyword evidence="7" id="KW-0693">Viral RNA replication</keyword>
<keyword evidence="6" id="KW-0547">Nucleotide-binding</keyword>
<reference evidence="10" key="1">
    <citation type="journal article" date="2024" name="Microb. Genom.">
        <title>The hidden RNA viruses in Blattodea (cockroach and termite).</title>
        <authorList>
            <person name="Fan J."/>
            <person name="Jiang S."/>
            <person name="Li W."/>
            <person name="Li J."/>
            <person name="Pang R."/>
            <person name="Wu H."/>
        </authorList>
    </citation>
    <scope>NUCLEOTIDE SEQUENCE</scope>
    <source>
        <strain evidence="10">CN2016</strain>
    </source>
</reference>
<dbReference type="GO" id="GO:0003723">
    <property type="term" value="F:RNA binding"/>
    <property type="evidence" value="ECO:0007669"/>
    <property type="project" value="InterPro"/>
</dbReference>